<dbReference type="PROSITE" id="PS50005">
    <property type="entry name" value="TPR"/>
    <property type="match status" value="1"/>
</dbReference>
<dbReference type="KEGG" id="ggr:HKW67_11005"/>
<reference evidence="5 6" key="1">
    <citation type="submission" date="2020-05" db="EMBL/GenBank/DDBJ databases">
        <title>Complete genome sequence of Gemmatimonas greenlandica TET16.</title>
        <authorList>
            <person name="Zeng Y."/>
        </authorList>
    </citation>
    <scope>NUCLEOTIDE SEQUENCE [LARGE SCALE GENOMIC DNA]</scope>
    <source>
        <strain evidence="5 6">TET16</strain>
    </source>
</reference>
<keyword evidence="2 3" id="KW-0802">TPR repeat</keyword>
<organism evidence="5 6">
    <name type="scientific">Gemmatimonas groenlandica</name>
    <dbReference type="NCBI Taxonomy" id="2732249"/>
    <lineage>
        <taxon>Bacteria</taxon>
        <taxon>Pseudomonadati</taxon>
        <taxon>Gemmatimonadota</taxon>
        <taxon>Gemmatimonadia</taxon>
        <taxon>Gemmatimonadales</taxon>
        <taxon>Gemmatimonadaceae</taxon>
        <taxon>Gemmatimonas</taxon>
    </lineage>
</organism>
<dbReference type="Gene3D" id="1.25.40.10">
    <property type="entry name" value="Tetratricopeptide repeat domain"/>
    <property type="match status" value="1"/>
</dbReference>
<dbReference type="SMART" id="SM00028">
    <property type="entry name" value="TPR"/>
    <property type="match status" value="3"/>
</dbReference>
<sequence>MTWWRRLVGGSSGRDPRHTDFLAEALDLESRGDYANALTSYRLALRERPDDLGVLQNIAIAFSKTGQPEEAIRTYRRALQLDAESPGAHYGLAFLLLKRGDTAHAAMHLESFLQFSTEQDPTSARFRAHAERTLAQLQGAPDDADGQYQDPSARSGDDDGSAYTDEG</sequence>
<dbReference type="InterPro" id="IPR011990">
    <property type="entry name" value="TPR-like_helical_dom_sf"/>
</dbReference>
<evidence type="ECO:0000313" key="6">
    <source>
        <dbReference type="Proteomes" id="UP000500938"/>
    </source>
</evidence>
<dbReference type="PANTHER" id="PTHR44858">
    <property type="entry name" value="TETRATRICOPEPTIDE REPEAT PROTEIN 6"/>
    <property type="match status" value="1"/>
</dbReference>
<dbReference type="InterPro" id="IPR019734">
    <property type="entry name" value="TPR_rpt"/>
</dbReference>
<dbReference type="SUPFAM" id="SSF48452">
    <property type="entry name" value="TPR-like"/>
    <property type="match status" value="1"/>
</dbReference>
<dbReference type="AlphaFoldDB" id="A0A6M4IRH0"/>
<name>A0A6M4IRH0_9BACT</name>
<dbReference type="GO" id="GO:0046813">
    <property type="term" value="P:receptor-mediated virion attachment to host cell"/>
    <property type="evidence" value="ECO:0007669"/>
    <property type="project" value="TreeGrafter"/>
</dbReference>
<evidence type="ECO:0000256" key="4">
    <source>
        <dbReference type="SAM" id="MobiDB-lite"/>
    </source>
</evidence>
<dbReference type="Pfam" id="PF13414">
    <property type="entry name" value="TPR_11"/>
    <property type="match status" value="1"/>
</dbReference>
<evidence type="ECO:0000256" key="1">
    <source>
        <dbReference type="ARBA" id="ARBA00022737"/>
    </source>
</evidence>
<feature type="repeat" description="TPR" evidence="3">
    <location>
        <begin position="52"/>
        <end position="85"/>
    </location>
</feature>
<keyword evidence="1" id="KW-0677">Repeat</keyword>
<evidence type="ECO:0000256" key="2">
    <source>
        <dbReference type="ARBA" id="ARBA00022803"/>
    </source>
</evidence>
<dbReference type="Proteomes" id="UP000500938">
    <property type="component" value="Chromosome"/>
</dbReference>
<protein>
    <submittedName>
        <fullName evidence="5">Tetratricopeptide repeat protein</fullName>
    </submittedName>
</protein>
<accession>A0A6M4IRH0</accession>
<evidence type="ECO:0000313" key="5">
    <source>
        <dbReference type="EMBL" id="QJR35996.1"/>
    </source>
</evidence>
<dbReference type="InterPro" id="IPR050498">
    <property type="entry name" value="Ycf3"/>
</dbReference>
<dbReference type="PANTHER" id="PTHR44858:SF1">
    <property type="entry name" value="UDP-N-ACETYLGLUCOSAMINE--PEPTIDE N-ACETYLGLUCOSAMINYLTRANSFERASE SPINDLY-RELATED"/>
    <property type="match status" value="1"/>
</dbReference>
<dbReference type="GO" id="GO:0009279">
    <property type="term" value="C:cell outer membrane"/>
    <property type="evidence" value="ECO:0007669"/>
    <property type="project" value="TreeGrafter"/>
</dbReference>
<gene>
    <name evidence="5" type="ORF">HKW67_11005</name>
</gene>
<keyword evidence="6" id="KW-1185">Reference proteome</keyword>
<evidence type="ECO:0000256" key="3">
    <source>
        <dbReference type="PROSITE-ProRule" id="PRU00339"/>
    </source>
</evidence>
<dbReference type="RefSeq" id="WP_171225427.1">
    <property type="nucleotide sequence ID" value="NZ_CP053085.1"/>
</dbReference>
<proteinExistence type="predicted"/>
<feature type="region of interest" description="Disordered" evidence="4">
    <location>
        <begin position="136"/>
        <end position="167"/>
    </location>
</feature>
<dbReference type="EMBL" id="CP053085">
    <property type="protein sequence ID" value="QJR35996.1"/>
    <property type="molecule type" value="Genomic_DNA"/>
</dbReference>